<sequence>MGAAASNTLAVPGATLCYETRGAGPMFLLIGGGPTDAAAFEGLAAALASRFTVVSYDPRGNSRSKLDGPPSDQWVETHADDAHRLLGALGTEPAAVLGDGTGALVGLELVTRNPAQVHTLVAFEPPALHLLPDADALREDAEALHGTYRRAGAAAAFAAWRPGPTAAALATNAREAGNFAYYVEHVLLPFGDYRIEVGALAAASTRIVVATAPQPAHRPAGRAALALAALLGKETVTLPAAPTAPAADELAAALTRAAIPD</sequence>
<proteinExistence type="predicted"/>
<dbReference type="GO" id="GO:0046503">
    <property type="term" value="P:glycerolipid catabolic process"/>
    <property type="evidence" value="ECO:0007669"/>
    <property type="project" value="TreeGrafter"/>
</dbReference>
<protein>
    <recommendedName>
        <fullName evidence="1">AB hydrolase-1 domain-containing protein</fullName>
    </recommendedName>
</protein>
<evidence type="ECO:0000313" key="3">
    <source>
        <dbReference type="Proteomes" id="UP000619260"/>
    </source>
</evidence>
<accession>A0A8J3YK91</accession>
<feature type="domain" description="AB hydrolase-1" evidence="1">
    <location>
        <begin position="25"/>
        <end position="151"/>
    </location>
</feature>
<dbReference type="PANTHER" id="PTHR43433:SF5">
    <property type="entry name" value="AB HYDROLASE-1 DOMAIN-CONTAINING PROTEIN"/>
    <property type="match status" value="1"/>
</dbReference>
<dbReference type="GO" id="GO:0004806">
    <property type="term" value="F:triacylglycerol lipase activity"/>
    <property type="evidence" value="ECO:0007669"/>
    <property type="project" value="TreeGrafter"/>
</dbReference>
<evidence type="ECO:0000259" key="1">
    <source>
        <dbReference type="Pfam" id="PF00561"/>
    </source>
</evidence>
<dbReference type="Gene3D" id="3.40.50.1820">
    <property type="entry name" value="alpha/beta hydrolase"/>
    <property type="match status" value="1"/>
</dbReference>
<dbReference type="RefSeq" id="WP_203899060.1">
    <property type="nucleotide sequence ID" value="NZ_BOPF01000007.1"/>
</dbReference>
<organism evidence="2 3">
    <name type="scientific">Virgisporangium aliadipatigenens</name>
    <dbReference type="NCBI Taxonomy" id="741659"/>
    <lineage>
        <taxon>Bacteria</taxon>
        <taxon>Bacillati</taxon>
        <taxon>Actinomycetota</taxon>
        <taxon>Actinomycetes</taxon>
        <taxon>Micromonosporales</taxon>
        <taxon>Micromonosporaceae</taxon>
        <taxon>Virgisporangium</taxon>
    </lineage>
</organism>
<dbReference type="InterPro" id="IPR000073">
    <property type="entry name" value="AB_hydrolase_1"/>
</dbReference>
<dbReference type="InterPro" id="IPR050471">
    <property type="entry name" value="AB_hydrolase"/>
</dbReference>
<dbReference type="InterPro" id="IPR029058">
    <property type="entry name" value="AB_hydrolase_fold"/>
</dbReference>
<keyword evidence="3" id="KW-1185">Reference proteome</keyword>
<dbReference type="Proteomes" id="UP000619260">
    <property type="component" value="Unassembled WGS sequence"/>
</dbReference>
<evidence type="ECO:0000313" key="2">
    <source>
        <dbReference type="EMBL" id="GIJ45530.1"/>
    </source>
</evidence>
<dbReference type="Pfam" id="PF00561">
    <property type="entry name" value="Abhydrolase_1"/>
    <property type="match status" value="1"/>
</dbReference>
<reference evidence="2" key="1">
    <citation type="submission" date="2021-01" db="EMBL/GenBank/DDBJ databases">
        <title>Whole genome shotgun sequence of Virgisporangium aliadipatigenens NBRC 105644.</title>
        <authorList>
            <person name="Komaki H."/>
            <person name="Tamura T."/>
        </authorList>
    </citation>
    <scope>NUCLEOTIDE SEQUENCE</scope>
    <source>
        <strain evidence="2">NBRC 105644</strain>
    </source>
</reference>
<dbReference type="EMBL" id="BOPF01000007">
    <property type="protein sequence ID" value="GIJ45530.1"/>
    <property type="molecule type" value="Genomic_DNA"/>
</dbReference>
<dbReference type="PANTHER" id="PTHR43433">
    <property type="entry name" value="HYDROLASE, ALPHA/BETA FOLD FAMILY PROTEIN"/>
    <property type="match status" value="1"/>
</dbReference>
<dbReference type="AlphaFoldDB" id="A0A8J3YK91"/>
<name>A0A8J3YK91_9ACTN</name>
<gene>
    <name evidence="2" type="ORF">Val02_24160</name>
</gene>
<comment type="caution">
    <text evidence="2">The sequence shown here is derived from an EMBL/GenBank/DDBJ whole genome shotgun (WGS) entry which is preliminary data.</text>
</comment>
<dbReference type="SUPFAM" id="SSF53474">
    <property type="entry name" value="alpha/beta-Hydrolases"/>
    <property type="match status" value="1"/>
</dbReference>